<name>A0ABV2L1D3_9HYPH</name>
<accession>A0ABV2L1D3</accession>
<comment type="caution">
    <text evidence="1">The sequence shown here is derived from an EMBL/GenBank/DDBJ whole genome shotgun (WGS) entry which is preliminary data.</text>
</comment>
<dbReference type="EMBL" id="JBEPMM010000002">
    <property type="protein sequence ID" value="MET3691644.1"/>
    <property type="molecule type" value="Genomic_DNA"/>
</dbReference>
<gene>
    <name evidence="1" type="ORF">ABID43_001169</name>
</gene>
<dbReference type="Proteomes" id="UP001549145">
    <property type="component" value="Unassembled WGS sequence"/>
</dbReference>
<protein>
    <submittedName>
        <fullName evidence="1">Uncharacterized protein</fullName>
    </submittedName>
</protein>
<keyword evidence="2" id="KW-1185">Reference proteome</keyword>
<sequence length="69" mass="7919">MRDRPPTRRLGSRRRSKKRVAVFRALVETAAAQTCLPRQCFEVAIRALPSDSIYESALSDERVIEGWED</sequence>
<reference evidence="1 2" key="1">
    <citation type="submission" date="2024-06" db="EMBL/GenBank/DDBJ databases">
        <title>Genomic Encyclopedia of Type Strains, Phase IV (KMG-IV): sequencing the most valuable type-strain genomes for metagenomic binning, comparative biology and taxonomic classification.</title>
        <authorList>
            <person name="Goeker M."/>
        </authorList>
    </citation>
    <scope>NUCLEOTIDE SEQUENCE [LARGE SCALE GENOMIC DNA]</scope>
    <source>
        <strain evidence="1 2">DSM 21331</strain>
    </source>
</reference>
<evidence type="ECO:0000313" key="1">
    <source>
        <dbReference type="EMBL" id="MET3691644.1"/>
    </source>
</evidence>
<evidence type="ECO:0000313" key="2">
    <source>
        <dbReference type="Proteomes" id="UP001549145"/>
    </source>
</evidence>
<organism evidence="1 2">
    <name type="scientific">Methylobacterium goesingense</name>
    <dbReference type="NCBI Taxonomy" id="243690"/>
    <lineage>
        <taxon>Bacteria</taxon>
        <taxon>Pseudomonadati</taxon>
        <taxon>Pseudomonadota</taxon>
        <taxon>Alphaproteobacteria</taxon>
        <taxon>Hyphomicrobiales</taxon>
        <taxon>Methylobacteriaceae</taxon>
        <taxon>Methylobacterium</taxon>
    </lineage>
</organism>
<dbReference type="RefSeq" id="WP_238282294.1">
    <property type="nucleotide sequence ID" value="NZ_BPQL01000162.1"/>
</dbReference>
<proteinExistence type="predicted"/>